<comment type="catalytic activity">
    <reaction evidence="1">
        <text>Hydrolysis of terminal, non-reducing alpha-D-galactose residues in alpha-D-galactosides, including galactose oligosaccharides, galactomannans and galactolipids.</text>
        <dbReference type="EC" id="3.2.1.22"/>
    </reaction>
</comment>
<dbReference type="InterPro" id="IPR011050">
    <property type="entry name" value="Pectin_lyase_fold/virulence"/>
</dbReference>
<feature type="domain" description="GLAA-B beta-barrel" evidence="8">
    <location>
        <begin position="146"/>
        <end position="243"/>
    </location>
</feature>
<keyword evidence="6" id="KW-0326">Glycosidase</keyword>
<organism evidence="10 11">
    <name type="scientific">Limnovirga soli</name>
    <dbReference type="NCBI Taxonomy" id="2656915"/>
    <lineage>
        <taxon>Bacteria</taxon>
        <taxon>Pseudomonadati</taxon>
        <taxon>Bacteroidota</taxon>
        <taxon>Chitinophagia</taxon>
        <taxon>Chitinophagales</taxon>
        <taxon>Chitinophagaceae</taxon>
        <taxon>Limnovirga</taxon>
    </lineage>
</organism>
<proteinExistence type="predicted"/>
<dbReference type="SUPFAM" id="SSF51126">
    <property type="entry name" value="Pectin lyase-like"/>
    <property type="match status" value="1"/>
</dbReference>
<gene>
    <name evidence="10" type="ORF">GD597_05305</name>
</gene>
<dbReference type="GO" id="GO:0004557">
    <property type="term" value="F:alpha-galactosidase activity"/>
    <property type="evidence" value="ECO:0007669"/>
    <property type="project" value="UniProtKB-EC"/>
</dbReference>
<feature type="signal peptide" evidence="7">
    <location>
        <begin position="1"/>
        <end position="23"/>
    </location>
</feature>
<dbReference type="InterPro" id="IPR012334">
    <property type="entry name" value="Pectin_lyas_fold"/>
</dbReference>
<feature type="chain" id="PRO_5035209830" evidence="7">
    <location>
        <begin position="24"/>
        <end position="617"/>
    </location>
</feature>
<dbReference type="Pfam" id="PF23764">
    <property type="entry name" value="Beta-barrel_GLAA-B_II"/>
    <property type="match status" value="1"/>
</dbReference>
<evidence type="ECO:0000256" key="1">
    <source>
        <dbReference type="ARBA" id="ARBA00001255"/>
    </source>
</evidence>
<evidence type="ECO:0000256" key="2">
    <source>
        <dbReference type="ARBA" id="ARBA00001271"/>
    </source>
</evidence>
<sequence length="617" mass="69404">MKKIIACILAPLLIVLLPTALFAAAGDTVFVKSFGLMPNTRENAVKIIQTALDSCRTKKNPILFFEKGRYDFWPQYSIEKEYFESNTTEINPKRCPIWIYGFNNLTIDANGSDFIYHDRVQPFTIDQSQDITIKNVQIDWDIPLTAQASVKDTSTHYIDLQIDSTAYPFIIEKGKLFFTGEGWKSQWWGCMEFEKSSHMIAPQTGDDGVLGNKWEQYTAIQLSANTIRLNYNFTRKPAIGNILVMRHNERDHAGIFITQSKNIRLANIYLFQTAGLGILAQYSENLDYSNIQVVPNAAKGRYFSGHDDGCHFSNCKGQILIDHCSFTGLMDDPINVHGTAVQIIEKKSATELLCRFMHEQSIGMVWAQAGDTVGFINHTSMQTKTYGIVASFTALNTTDFIIRFIENIADGIAVKDALENISWTPHITIRNSVFGVNRARGILISTPGRVIVEDNIFESSGSAILIAGDANQWFETGAVKDVLIQRNVFKDACLTSMYQFCEAIISIDPEIPVIDKNTPFHRNIVITNNQFNPYDYPVLYAKSVEGLTFSNNTITRSNRFTPFHPNKNMFSLLACKKVTIANNQLNGNVLGKNILLQKMTIKDISIQPAKSLAVEQR</sequence>
<dbReference type="InterPro" id="IPR056441">
    <property type="entry name" value="Beta-barrel_GLAA-B_II"/>
</dbReference>
<keyword evidence="3 7" id="KW-0732">Signal</keyword>
<dbReference type="SMART" id="SM00710">
    <property type="entry name" value="PbH1"/>
    <property type="match status" value="6"/>
</dbReference>
<evidence type="ECO:0000256" key="3">
    <source>
        <dbReference type="ARBA" id="ARBA00022729"/>
    </source>
</evidence>
<evidence type="ECO:0000259" key="9">
    <source>
        <dbReference type="Pfam" id="PF23764"/>
    </source>
</evidence>
<dbReference type="EMBL" id="WHPF01000003">
    <property type="protein sequence ID" value="NNV54872.1"/>
    <property type="molecule type" value="Genomic_DNA"/>
</dbReference>
<protein>
    <submittedName>
        <fullName evidence="10">Alpha-1,3-galactosidase B</fullName>
    </submittedName>
</protein>
<accession>A0A8J8JQL8</accession>
<evidence type="ECO:0000313" key="11">
    <source>
        <dbReference type="Proteomes" id="UP000598971"/>
    </source>
</evidence>
<evidence type="ECO:0000256" key="7">
    <source>
        <dbReference type="SAM" id="SignalP"/>
    </source>
</evidence>
<evidence type="ECO:0000313" key="10">
    <source>
        <dbReference type="EMBL" id="NNV54872.1"/>
    </source>
</evidence>
<dbReference type="Pfam" id="PF23763">
    <property type="entry name" value="Beta-barrel_GLAA-B_I"/>
    <property type="match status" value="1"/>
</dbReference>
<dbReference type="InterPro" id="IPR057275">
    <property type="entry name" value="Beta-barrel_GLAA-B_I"/>
</dbReference>
<name>A0A8J8JQL8_9BACT</name>
<keyword evidence="11" id="KW-1185">Reference proteome</keyword>
<evidence type="ECO:0000256" key="6">
    <source>
        <dbReference type="ARBA" id="ARBA00023295"/>
    </source>
</evidence>
<evidence type="ECO:0000259" key="8">
    <source>
        <dbReference type="Pfam" id="PF23763"/>
    </source>
</evidence>
<keyword evidence="4" id="KW-0677">Repeat</keyword>
<dbReference type="RefSeq" id="WP_171606787.1">
    <property type="nucleotide sequence ID" value="NZ_WHPF01000003.1"/>
</dbReference>
<dbReference type="Gene3D" id="2.160.20.10">
    <property type="entry name" value="Single-stranded right-handed beta-helix, Pectin lyase-like"/>
    <property type="match status" value="2"/>
</dbReference>
<reference evidence="10" key="1">
    <citation type="submission" date="2019-10" db="EMBL/GenBank/DDBJ databases">
        <title>Draft genome sequence of Panacibacter sp. KCS-6.</title>
        <authorList>
            <person name="Yim K.J."/>
        </authorList>
    </citation>
    <scope>NUCLEOTIDE SEQUENCE</scope>
    <source>
        <strain evidence="10">KCS-6</strain>
    </source>
</reference>
<comment type="catalytic activity">
    <reaction evidence="2">
        <text>Hydrolysis of terminal, non-reducing branched (1-&gt;3)-alpha-D-galactosidic residues, producing free D-galactose.</text>
        <dbReference type="EC" id="3.2.1.n1"/>
    </reaction>
</comment>
<comment type="caution">
    <text evidence="10">The sequence shown here is derived from an EMBL/GenBank/DDBJ whole genome shotgun (WGS) entry which is preliminary data.</text>
</comment>
<dbReference type="Proteomes" id="UP000598971">
    <property type="component" value="Unassembled WGS sequence"/>
</dbReference>
<evidence type="ECO:0000256" key="5">
    <source>
        <dbReference type="ARBA" id="ARBA00022801"/>
    </source>
</evidence>
<dbReference type="InterPro" id="IPR006626">
    <property type="entry name" value="PbH1"/>
</dbReference>
<feature type="domain" description="GLAA-B beta-barrel" evidence="9">
    <location>
        <begin position="352"/>
        <end position="418"/>
    </location>
</feature>
<keyword evidence="5" id="KW-0378">Hydrolase</keyword>
<evidence type="ECO:0000256" key="4">
    <source>
        <dbReference type="ARBA" id="ARBA00022737"/>
    </source>
</evidence>
<dbReference type="AlphaFoldDB" id="A0A8J8JQL8"/>